<feature type="domain" description="Ketopantoate reductase C-terminal" evidence="8">
    <location>
        <begin position="202"/>
        <end position="321"/>
    </location>
</feature>
<dbReference type="PANTHER" id="PTHR21708:SF45">
    <property type="entry name" value="2-DEHYDROPANTOATE 2-REDUCTASE"/>
    <property type="match status" value="1"/>
</dbReference>
<dbReference type="GO" id="GO:0005737">
    <property type="term" value="C:cytoplasm"/>
    <property type="evidence" value="ECO:0007669"/>
    <property type="project" value="TreeGrafter"/>
</dbReference>
<evidence type="ECO:0000259" key="7">
    <source>
        <dbReference type="Pfam" id="PF02558"/>
    </source>
</evidence>
<name>A0A2U8GLE2_9RHOO</name>
<dbReference type="Gene3D" id="1.10.1040.10">
    <property type="entry name" value="N-(1-d-carboxylethyl)-l-norvaline Dehydrogenase, domain 2"/>
    <property type="match status" value="1"/>
</dbReference>
<dbReference type="EC" id="1.1.1.169" evidence="2"/>
<dbReference type="SUPFAM" id="SSF51735">
    <property type="entry name" value="NAD(P)-binding Rossmann-fold domains"/>
    <property type="match status" value="1"/>
</dbReference>
<comment type="pathway">
    <text evidence="1">Cofactor biosynthesis; (R)-pantothenate biosynthesis; (R)-pantoate from 3-methyl-2-oxobutanoate: step 2/2.</text>
</comment>
<dbReference type="InterPro" id="IPR013328">
    <property type="entry name" value="6PGD_dom2"/>
</dbReference>
<dbReference type="Gene3D" id="3.40.50.720">
    <property type="entry name" value="NAD(P)-binding Rossmann-like Domain"/>
    <property type="match status" value="1"/>
</dbReference>
<keyword evidence="4" id="KW-0566">Pantothenate biosynthesis</keyword>
<evidence type="ECO:0000259" key="8">
    <source>
        <dbReference type="Pfam" id="PF08546"/>
    </source>
</evidence>
<reference evidence="9 10" key="1">
    <citation type="submission" date="2017-06" db="EMBL/GenBank/DDBJ databases">
        <title>Azoarcus.</title>
        <authorList>
            <person name="Woo J.-H."/>
            <person name="Kim H.-S."/>
        </authorList>
    </citation>
    <scope>NUCLEOTIDE SEQUENCE [LARGE SCALE GENOMIC DNA]</scope>
    <source>
        <strain evidence="9 10">TSPY31</strain>
    </source>
</reference>
<dbReference type="GO" id="GO:0008677">
    <property type="term" value="F:2-dehydropantoate 2-reductase activity"/>
    <property type="evidence" value="ECO:0007669"/>
    <property type="project" value="UniProtKB-EC"/>
</dbReference>
<comment type="catalytic activity">
    <reaction evidence="6">
        <text>(R)-pantoate + NADP(+) = 2-dehydropantoate + NADPH + H(+)</text>
        <dbReference type="Rhea" id="RHEA:16233"/>
        <dbReference type="ChEBI" id="CHEBI:11561"/>
        <dbReference type="ChEBI" id="CHEBI:15378"/>
        <dbReference type="ChEBI" id="CHEBI:15980"/>
        <dbReference type="ChEBI" id="CHEBI:57783"/>
        <dbReference type="ChEBI" id="CHEBI:58349"/>
        <dbReference type="EC" id="1.1.1.169"/>
    </reaction>
</comment>
<dbReference type="AlphaFoldDB" id="A0A2U8GLE2"/>
<evidence type="ECO:0000256" key="5">
    <source>
        <dbReference type="ARBA" id="ARBA00032024"/>
    </source>
</evidence>
<dbReference type="KEGG" id="acom:CEW83_03500"/>
<dbReference type="Pfam" id="PF08546">
    <property type="entry name" value="ApbA_C"/>
    <property type="match status" value="1"/>
</dbReference>
<dbReference type="RefSeq" id="WP_108948106.1">
    <property type="nucleotide sequence ID" value="NZ_CP022187.1"/>
</dbReference>
<dbReference type="Proteomes" id="UP000244930">
    <property type="component" value="Chromosome"/>
</dbReference>
<sequence>MQTQTSKRICIAGAGAIGCTIAARLAMAGHAVSVLARGATLEAIRNDGITLTDLEGKHRVEVQASDKADFGVQDIIFLCAKAQDIATLLPTLQPLIGDHTIVIPTVNGVPWWYFHGEGGRFAGDAVHAVDPDARLAALLPLKHIIGCVVFVTAEVESPGHVLARNPHLIMFGEPDNSMSPRLLDLCDAVAAGGIEARPLERIRDKLWTKIIANTSTNPLSVITGATLEELYRPGELQDTVIAIKREVLLVAASYGARVEIDPLTFLELGASMGAIRTSMLQDYDKGRPLELAAIGDSVLELAARFNLPMPVTRKIIALARFRGEQRCNAKH</sequence>
<dbReference type="Pfam" id="PF02558">
    <property type="entry name" value="ApbA"/>
    <property type="match status" value="1"/>
</dbReference>
<dbReference type="PROSITE" id="PS51257">
    <property type="entry name" value="PROKAR_LIPOPROTEIN"/>
    <property type="match status" value="1"/>
</dbReference>
<dbReference type="InterPro" id="IPR036291">
    <property type="entry name" value="NAD(P)-bd_dom_sf"/>
</dbReference>
<accession>A0A2U8GLE2</accession>
<evidence type="ECO:0000313" key="9">
    <source>
        <dbReference type="EMBL" id="AWI74399.1"/>
    </source>
</evidence>
<evidence type="ECO:0000313" key="10">
    <source>
        <dbReference type="Proteomes" id="UP000244930"/>
    </source>
</evidence>
<evidence type="ECO:0000256" key="2">
    <source>
        <dbReference type="ARBA" id="ARBA00013014"/>
    </source>
</evidence>
<dbReference type="SUPFAM" id="SSF48179">
    <property type="entry name" value="6-phosphogluconate dehydrogenase C-terminal domain-like"/>
    <property type="match status" value="1"/>
</dbReference>
<dbReference type="EMBL" id="CP022187">
    <property type="protein sequence ID" value="AWI74399.1"/>
    <property type="molecule type" value="Genomic_DNA"/>
</dbReference>
<dbReference type="GO" id="GO:0015940">
    <property type="term" value="P:pantothenate biosynthetic process"/>
    <property type="evidence" value="ECO:0007669"/>
    <property type="project" value="UniProtKB-UniPathway"/>
</dbReference>
<protein>
    <recommendedName>
        <fullName evidence="3">2-dehydropantoate 2-reductase</fullName>
        <ecNumber evidence="2">1.1.1.169</ecNumber>
    </recommendedName>
    <alternativeName>
        <fullName evidence="5">Ketopantoate reductase</fullName>
    </alternativeName>
</protein>
<evidence type="ECO:0000256" key="4">
    <source>
        <dbReference type="ARBA" id="ARBA00022655"/>
    </source>
</evidence>
<dbReference type="InterPro" id="IPR051402">
    <property type="entry name" value="KPR-Related"/>
</dbReference>
<dbReference type="InterPro" id="IPR013332">
    <property type="entry name" value="KPR_N"/>
</dbReference>
<dbReference type="InterPro" id="IPR008927">
    <property type="entry name" value="6-PGluconate_DH-like_C_sf"/>
</dbReference>
<proteinExistence type="predicted"/>
<dbReference type="NCBIfam" id="NF005089">
    <property type="entry name" value="PRK06522.1-4"/>
    <property type="match status" value="1"/>
</dbReference>
<evidence type="ECO:0000256" key="3">
    <source>
        <dbReference type="ARBA" id="ARBA00019465"/>
    </source>
</evidence>
<organism evidence="9 10">
    <name type="scientific">Parazoarcus communis</name>
    <dbReference type="NCBI Taxonomy" id="41977"/>
    <lineage>
        <taxon>Bacteria</taxon>
        <taxon>Pseudomonadati</taxon>
        <taxon>Pseudomonadota</taxon>
        <taxon>Betaproteobacteria</taxon>
        <taxon>Rhodocyclales</taxon>
        <taxon>Zoogloeaceae</taxon>
        <taxon>Parazoarcus</taxon>
    </lineage>
</organism>
<dbReference type="PANTHER" id="PTHR21708">
    <property type="entry name" value="PROBABLE 2-DEHYDROPANTOATE 2-REDUCTASE"/>
    <property type="match status" value="1"/>
</dbReference>
<feature type="domain" description="Ketopantoate reductase N-terminal" evidence="7">
    <location>
        <begin position="9"/>
        <end position="175"/>
    </location>
</feature>
<gene>
    <name evidence="9" type="ORF">CEW83_03500</name>
</gene>
<evidence type="ECO:0000256" key="6">
    <source>
        <dbReference type="ARBA" id="ARBA00048793"/>
    </source>
</evidence>
<evidence type="ECO:0000256" key="1">
    <source>
        <dbReference type="ARBA" id="ARBA00004994"/>
    </source>
</evidence>
<keyword evidence="10" id="KW-1185">Reference proteome</keyword>
<dbReference type="InterPro" id="IPR013752">
    <property type="entry name" value="KPA_reductase"/>
</dbReference>
<dbReference type="UniPathway" id="UPA00028">
    <property type="reaction ID" value="UER00004"/>
</dbReference>